<dbReference type="Proteomes" id="UP000319732">
    <property type="component" value="Unassembled WGS sequence"/>
</dbReference>
<dbReference type="InterPro" id="IPR036291">
    <property type="entry name" value="NAD(P)-bd_dom_sf"/>
</dbReference>
<dbReference type="InterPro" id="IPR003869">
    <property type="entry name" value="Polysac_CapD-like"/>
</dbReference>
<gene>
    <name evidence="4" type="ORF">FKG94_06155</name>
</gene>
<keyword evidence="2" id="KW-0812">Transmembrane</keyword>
<dbReference type="Pfam" id="PF02719">
    <property type="entry name" value="Polysacc_synt_2"/>
    <property type="match status" value="1"/>
</dbReference>
<dbReference type="AlphaFoldDB" id="A0A545U453"/>
<name>A0A545U453_9GAMM</name>
<dbReference type="OrthoDB" id="9803111at2"/>
<reference evidence="4 5" key="1">
    <citation type="submission" date="2019-06" db="EMBL/GenBank/DDBJ databases">
        <title>Whole genome sequence for Cellvibrionaceae sp. R142.</title>
        <authorList>
            <person name="Wang G."/>
        </authorList>
    </citation>
    <scope>NUCLEOTIDE SEQUENCE [LARGE SCALE GENOMIC DNA]</scope>
    <source>
        <strain evidence="4 5">R142</strain>
    </source>
</reference>
<evidence type="ECO:0000259" key="3">
    <source>
        <dbReference type="Pfam" id="PF02719"/>
    </source>
</evidence>
<feature type="transmembrane region" description="Helical" evidence="2">
    <location>
        <begin position="112"/>
        <end position="129"/>
    </location>
</feature>
<accession>A0A545U453</accession>
<dbReference type="PANTHER" id="PTHR43318">
    <property type="entry name" value="UDP-N-ACETYLGLUCOSAMINE 4,6-DEHYDRATASE"/>
    <property type="match status" value="1"/>
</dbReference>
<dbReference type="SUPFAM" id="SSF53335">
    <property type="entry name" value="S-adenosyl-L-methionine-dependent methyltransferases"/>
    <property type="match status" value="1"/>
</dbReference>
<comment type="caution">
    <text evidence="4">The sequence shown here is derived from an EMBL/GenBank/DDBJ whole genome shotgun (WGS) entry which is preliminary data.</text>
</comment>
<dbReference type="SUPFAM" id="SSF51735">
    <property type="entry name" value="NAD(P)-binding Rossmann-fold domains"/>
    <property type="match status" value="1"/>
</dbReference>
<organism evidence="4 5">
    <name type="scientific">Exilibacterium tricleocarpae</name>
    <dbReference type="NCBI Taxonomy" id="2591008"/>
    <lineage>
        <taxon>Bacteria</taxon>
        <taxon>Pseudomonadati</taxon>
        <taxon>Pseudomonadota</taxon>
        <taxon>Gammaproteobacteria</taxon>
        <taxon>Cellvibrionales</taxon>
        <taxon>Cellvibrionaceae</taxon>
        <taxon>Exilibacterium</taxon>
    </lineage>
</organism>
<evidence type="ECO:0000256" key="2">
    <source>
        <dbReference type="SAM" id="Phobius"/>
    </source>
</evidence>
<sequence>MLGLLLNAPRKAKRALSLFYDTTAIALALYASICLRLGTVWVDIGQKEMASLGITLIVSLVAFIKLGLYRAILRYMAHQALISVIIGVCISGTVLAASSFFIKASIPRSVPFIYIFTALFFVGTPRLLIRSTVSLISRARKDIEENIIIYGAGYSGYQLANSIQNTHYKVIAFVDDNPKLKGTLLRGLPVHKPRNLAKLIKLHQITKVFLALGSASRTCRSQIIKSLEPLGIGIQTIPPIQDILSGKAKIEDIKDVEIEDLLGRDPIKPEPRLLHACITGKSVMVTGAGGSIGSELCRQIIRQRPSKLILFEISEASLYQIELELSKHIVKLPHSVELIPLIGSVQNQRLITTIMQTFDVQTVYHAAAYKHVPIVEQNIIEGVRNNVFGTWYCAEAAIKANVESFVLISTDKAVRSTNIMGASKRFAELVLQGLAQRQHKTRFTMVRFGNVLGSSGSVVPLFRQQIKTGGPVTVTHPDIIRYFMTIPEAAELVIQAGAMGRGGDVFVLDMGEPVKIVELAKRMIHLSGLEIKDENHQEGDIEIEFSGLRPGEKLFEELLIGDNVSGTQHPRILRAEEKLLTWQEMEKLLTKLEVACLGLQCNDVKAVLLEAPTDFVSKEGFVDPVWISNEHPQTTKPVDYSDSKIAELRT</sequence>
<evidence type="ECO:0000256" key="1">
    <source>
        <dbReference type="ARBA" id="ARBA00007430"/>
    </source>
</evidence>
<dbReference type="Pfam" id="PF13727">
    <property type="entry name" value="CoA_binding_3"/>
    <property type="match status" value="1"/>
</dbReference>
<keyword evidence="2" id="KW-0472">Membrane</keyword>
<keyword evidence="2" id="KW-1133">Transmembrane helix</keyword>
<dbReference type="Gene3D" id="3.40.50.720">
    <property type="entry name" value="NAD(P)-binding Rossmann-like Domain"/>
    <property type="match status" value="2"/>
</dbReference>
<dbReference type="InterPro" id="IPR051203">
    <property type="entry name" value="Polysaccharide_Synthase-Rel"/>
</dbReference>
<evidence type="ECO:0000313" key="4">
    <source>
        <dbReference type="EMBL" id="TQV84238.1"/>
    </source>
</evidence>
<dbReference type="EMBL" id="VHSG01000006">
    <property type="protein sequence ID" value="TQV84238.1"/>
    <property type="molecule type" value="Genomic_DNA"/>
</dbReference>
<dbReference type="CDD" id="cd05237">
    <property type="entry name" value="UDP_invert_4-6DH_SDR_e"/>
    <property type="match status" value="1"/>
</dbReference>
<comment type="similarity">
    <text evidence="1">Belongs to the polysaccharide synthase family.</text>
</comment>
<dbReference type="RefSeq" id="WP_142903318.1">
    <property type="nucleotide sequence ID" value="NZ_ML660089.1"/>
</dbReference>
<protein>
    <submittedName>
        <fullName evidence="4">Polysaccharide biosynthesis protein</fullName>
    </submittedName>
</protein>
<feature type="domain" description="Polysaccharide biosynthesis protein CapD-like" evidence="3">
    <location>
        <begin position="283"/>
        <end position="576"/>
    </location>
</feature>
<evidence type="ECO:0000313" key="5">
    <source>
        <dbReference type="Proteomes" id="UP000319732"/>
    </source>
</evidence>
<proteinExistence type="inferred from homology"/>
<feature type="transmembrane region" description="Helical" evidence="2">
    <location>
        <begin position="50"/>
        <end position="68"/>
    </location>
</feature>
<keyword evidence="5" id="KW-1185">Reference proteome</keyword>
<feature type="transmembrane region" description="Helical" evidence="2">
    <location>
        <begin position="80"/>
        <end position="106"/>
    </location>
</feature>
<dbReference type="InterPro" id="IPR029063">
    <property type="entry name" value="SAM-dependent_MTases_sf"/>
</dbReference>
<dbReference type="PANTHER" id="PTHR43318:SF1">
    <property type="entry name" value="POLYSACCHARIDE BIOSYNTHESIS PROTEIN EPSC-RELATED"/>
    <property type="match status" value="1"/>
</dbReference>
<feature type="transmembrane region" description="Helical" evidence="2">
    <location>
        <begin position="18"/>
        <end position="38"/>
    </location>
</feature>